<dbReference type="RefSeq" id="WP_245881982.1">
    <property type="nucleotide sequence ID" value="NZ_QJJR01000006.1"/>
</dbReference>
<name>A0A2V3WDA8_9BACI</name>
<keyword evidence="2" id="KW-0413">Isomerase</keyword>
<dbReference type="InterPro" id="IPR036237">
    <property type="entry name" value="Xyl_isomerase-like_sf"/>
</dbReference>
<protein>
    <submittedName>
        <fullName evidence="2">Sugar phosphate isomerase/epimerase</fullName>
    </submittedName>
</protein>
<evidence type="ECO:0000313" key="3">
    <source>
        <dbReference type="Proteomes" id="UP000247922"/>
    </source>
</evidence>
<proteinExistence type="predicted"/>
<gene>
    <name evidence="2" type="ORF">DES38_106111</name>
</gene>
<dbReference type="InterPro" id="IPR013022">
    <property type="entry name" value="Xyl_isomerase-like_TIM-brl"/>
</dbReference>
<dbReference type="AlphaFoldDB" id="A0A2V3WDA8"/>
<keyword evidence="3" id="KW-1185">Reference proteome</keyword>
<dbReference type="InterPro" id="IPR050312">
    <property type="entry name" value="IolE/XylAMocC-like"/>
</dbReference>
<dbReference type="EMBL" id="QJJR01000006">
    <property type="protein sequence ID" value="PXW91074.1"/>
    <property type="molecule type" value="Genomic_DNA"/>
</dbReference>
<evidence type="ECO:0000259" key="1">
    <source>
        <dbReference type="Pfam" id="PF01261"/>
    </source>
</evidence>
<dbReference type="PANTHER" id="PTHR12110:SF41">
    <property type="entry name" value="INOSOSE DEHYDRATASE"/>
    <property type="match status" value="1"/>
</dbReference>
<dbReference type="PANTHER" id="PTHR12110">
    <property type="entry name" value="HYDROXYPYRUVATE ISOMERASE"/>
    <property type="match status" value="1"/>
</dbReference>
<comment type="caution">
    <text evidence="2">The sequence shown here is derived from an EMBL/GenBank/DDBJ whole genome shotgun (WGS) entry which is preliminary data.</text>
</comment>
<dbReference type="SUPFAM" id="SSF51658">
    <property type="entry name" value="Xylose isomerase-like"/>
    <property type="match status" value="1"/>
</dbReference>
<dbReference type="GO" id="GO:0016853">
    <property type="term" value="F:isomerase activity"/>
    <property type="evidence" value="ECO:0007669"/>
    <property type="project" value="UniProtKB-KW"/>
</dbReference>
<evidence type="ECO:0000313" key="2">
    <source>
        <dbReference type="EMBL" id="PXW91074.1"/>
    </source>
</evidence>
<dbReference type="Pfam" id="PF01261">
    <property type="entry name" value="AP_endonuc_2"/>
    <property type="match status" value="1"/>
</dbReference>
<dbReference type="Proteomes" id="UP000247922">
    <property type="component" value="Unassembled WGS sequence"/>
</dbReference>
<feature type="domain" description="Xylose isomerase-like TIM barrel" evidence="1">
    <location>
        <begin position="24"/>
        <end position="211"/>
    </location>
</feature>
<reference evidence="2 3" key="1">
    <citation type="submission" date="2018-05" db="EMBL/GenBank/DDBJ databases">
        <title>Genomic Encyclopedia of Type Strains, Phase IV (KMG-IV): sequencing the most valuable type-strain genomes for metagenomic binning, comparative biology and taxonomic classification.</title>
        <authorList>
            <person name="Goeker M."/>
        </authorList>
    </citation>
    <scope>NUCLEOTIDE SEQUENCE [LARGE SCALE GENOMIC DNA]</scope>
    <source>
        <strain evidence="2 3">DSM 22440</strain>
    </source>
</reference>
<sequence>MTNVAIQLYTLRAAVEQDIKATLKQVKAIGYTGVELAGYGGLSAEEVKEELDRLDLRVAGSHVPLSQLIHELDRVINEQKILENRYVVCPFILPEDRHTDFYKDLVELLAGIKETLNQHELVLVYHNHDFELETIEDTYVLDYLFDHVPGLQMELDVFWLTKANHDPLAWITRHQNHLTHLHLKDMTTDSRRTFAPLGTGDVPLEAILKTAKPLWWIVEQDETEGDPFEAITVSYNYLKKEGVVE</sequence>
<organism evidence="2 3">
    <name type="scientific">Streptohalobacillus salinus</name>
    <dbReference type="NCBI Taxonomy" id="621096"/>
    <lineage>
        <taxon>Bacteria</taxon>
        <taxon>Bacillati</taxon>
        <taxon>Bacillota</taxon>
        <taxon>Bacilli</taxon>
        <taxon>Bacillales</taxon>
        <taxon>Bacillaceae</taxon>
        <taxon>Streptohalobacillus</taxon>
    </lineage>
</organism>
<dbReference type="Gene3D" id="3.20.20.150">
    <property type="entry name" value="Divalent-metal-dependent TIM barrel enzymes"/>
    <property type="match status" value="1"/>
</dbReference>
<accession>A0A2V3WDA8</accession>